<accession>A0A8H2ZZK4</accession>
<evidence type="ECO:0000313" key="3">
    <source>
        <dbReference type="Proteomes" id="UP000663846"/>
    </source>
</evidence>
<reference evidence="2" key="1">
    <citation type="submission" date="2021-01" db="EMBL/GenBank/DDBJ databases">
        <authorList>
            <person name="Kaushik A."/>
        </authorList>
    </citation>
    <scope>NUCLEOTIDE SEQUENCE</scope>
    <source>
        <strain evidence="2">AG1-1C</strain>
    </source>
</reference>
<dbReference type="Proteomes" id="UP000663846">
    <property type="component" value="Unassembled WGS sequence"/>
</dbReference>
<sequence length="135" mass="15246">MDVGVQSVRAPPRRKRRVRKSVFLGATLASIGEVISESESEPEQSGSGVDEDPLSGRLPDKRRRIEAERKETQLLGRDAAARNRLAKLTQSGMLVSRKRALTLGDLAATWRKVVLGYQEDKTYLAPRYIEQFWHQ</sequence>
<evidence type="ECO:0000256" key="1">
    <source>
        <dbReference type="SAM" id="MobiDB-lite"/>
    </source>
</evidence>
<gene>
    <name evidence="2" type="ORF">RDB_LOCUS21439</name>
</gene>
<dbReference type="EMBL" id="CAJMWS010000103">
    <property type="protein sequence ID" value="CAE6363914.1"/>
    <property type="molecule type" value="Genomic_DNA"/>
</dbReference>
<protein>
    <submittedName>
        <fullName evidence="2">Uncharacterized protein</fullName>
    </submittedName>
</protein>
<name>A0A8H2ZZK4_9AGAM</name>
<dbReference type="AlphaFoldDB" id="A0A8H2ZZK4"/>
<comment type="caution">
    <text evidence="2">The sequence shown here is derived from an EMBL/GenBank/DDBJ whole genome shotgun (WGS) entry which is preliminary data.</text>
</comment>
<feature type="region of interest" description="Disordered" evidence="1">
    <location>
        <begin position="34"/>
        <end position="70"/>
    </location>
</feature>
<evidence type="ECO:0000313" key="2">
    <source>
        <dbReference type="EMBL" id="CAE6363914.1"/>
    </source>
</evidence>
<organism evidence="2 3">
    <name type="scientific">Rhizoctonia solani</name>
    <dbReference type="NCBI Taxonomy" id="456999"/>
    <lineage>
        <taxon>Eukaryota</taxon>
        <taxon>Fungi</taxon>
        <taxon>Dikarya</taxon>
        <taxon>Basidiomycota</taxon>
        <taxon>Agaricomycotina</taxon>
        <taxon>Agaricomycetes</taxon>
        <taxon>Cantharellales</taxon>
        <taxon>Ceratobasidiaceae</taxon>
        <taxon>Rhizoctonia</taxon>
    </lineage>
</organism>
<proteinExistence type="predicted"/>